<dbReference type="SUPFAM" id="SSF54001">
    <property type="entry name" value="Cysteine proteinases"/>
    <property type="match status" value="1"/>
</dbReference>
<dbReference type="Pfam" id="PF01841">
    <property type="entry name" value="Transglut_core"/>
    <property type="match status" value="1"/>
</dbReference>
<dbReference type="Proteomes" id="UP000032740">
    <property type="component" value="Chromosome"/>
</dbReference>
<name>U4KKT9_ALTPJ</name>
<dbReference type="STRING" id="1318466.BN85408320"/>
<dbReference type="Gene3D" id="3.10.620.30">
    <property type="match status" value="1"/>
</dbReference>
<gene>
    <name evidence="3" type="ORF">BN85408320</name>
</gene>
<dbReference type="InterPro" id="IPR052901">
    <property type="entry name" value="Bact_TGase-like"/>
</dbReference>
<dbReference type="InterPro" id="IPR038765">
    <property type="entry name" value="Papain-like_cys_pep_sf"/>
</dbReference>
<proteinExistence type="predicted"/>
<keyword evidence="1" id="KW-1133">Transmembrane helix</keyword>
<evidence type="ECO:0000259" key="2">
    <source>
        <dbReference type="SMART" id="SM00460"/>
    </source>
</evidence>
<dbReference type="PANTHER" id="PTHR42736:SF1">
    <property type="entry name" value="PROTEIN-GLUTAMINE GAMMA-GLUTAMYLTRANSFERASE"/>
    <property type="match status" value="1"/>
</dbReference>
<keyword evidence="4" id="KW-1185">Reference proteome</keyword>
<evidence type="ECO:0000313" key="4">
    <source>
        <dbReference type="Proteomes" id="UP000032740"/>
    </source>
</evidence>
<dbReference type="HOGENOM" id="CLU_336999_0_0_14"/>
<keyword evidence="1" id="KW-0472">Membrane</keyword>
<feature type="domain" description="Transglutaminase-like" evidence="2">
    <location>
        <begin position="509"/>
        <end position="577"/>
    </location>
</feature>
<dbReference type="EMBL" id="FO681347">
    <property type="protein sequence ID" value="CCV64409.1"/>
    <property type="molecule type" value="Genomic_DNA"/>
</dbReference>
<dbReference type="RefSeq" id="WP_026659495.1">
    <property type="nucleotide sequence ID" value="NC_022538.1"/>
</dbReference>
<protein>
    <recommendedName>
        <fullName evidence="2">Transglutaminase-like domain-containing protein</fullName>
    </recommendedName>
</protein>
<organism evidence="3 4">
    <name type="scientific">Alteracholeplasma palmae (strain ATCC 49389 / J233)</name>
    <name type="common">Acholeplasma palmae</name>
    <dbReference type="NCBI Taxonomy" id="1318466"/>
    <lineage>
        <taxon>Bacteria</taxon>
        <taxon>Bacillati</taxon>
        <taxon>Mycoplasmatota</taxon>
        <taxon>Mollicutes</taxon>
        <taxon>Acholeplasmatales</taxon>
        <taxon>Acholeplasmataceae</taxon>
        <taxon>Acholeplasma</taxon>
    </lineage>
</organism>
<evidence type="ECO:0000313" key="3">
    <source>
        <dbReference type="EMBL" id="CCV64409.1"/>
    </source>
</evidence>
<sequence>MHRKKLIFSGIILITTLMGVLMYVLFTTFGIINGESTKKQLTIKTESAQKIYDGTPLTSELFTLFEGELGKEERIEPKEYTKITNVGKADNIIQFVILNKNNSDVTKKYEINYLFGKLEVIPKTIYIETKEESKIYDGEELTSDEYILDEKALIKGDAVKVIGTTKITDVGTKLNEIVTTILNHQNIDVTKNYDIKYKNNNLTIKKIPITIASRGKSKVYDGEELTGSDDDIIPIQGLLEGHQVENQFTGTITEPGSAENQFVTTIKDNNGKDVTAQYDIKYGFGNLTVLTSIYSDGKIENKNVEEYENTIVASIETDHNGSTYLRYKSFGDFFEGSWQDNNIQTDSISPLLFTSLSIEKNSKAIKRQTMNLVYEKDQVPFLAPYYISSQIKDELNITNDSYIKNTKLDSYKFVFTAYNTLVNGASNIIEEYSAEEAQYYENIKAYYLSIPEEIKPILDKLIQNIKITPTELGDKKELVSVVKKVSKYFKENFNQSNKSDYAKSTLKEVFETNEGSADQLATLATLLLRRLDIPARYTTGYYTDIRNNLGSLHEENAHSWVEFYIQNMGWIPLEVTPGIADKIEITVTPNKVTKQWDGNDLEFDPKNIRVTNFQEYKNLGYTYEAIINKMKKPETGKYKYSVNDFKIYDENNNDVTELFEIIYKEADLQIYKEKLIIETESIYSDYDGSTEWRNDERGQIKVIGEELLTDYDVKVSFSSLSKTVFQKNNSAILKIYDKNNNDVTDHYLITENFGKAVMRRKPITVRSKSKTVKHEPETGQILEYKELEEIIGLVEGDEIKEVIFTGQQVDLGSSPNTFSIVIYRGNLDVTQYYEIMYIPGELEIR</sequence>
<feature type="transmembrane region" description="Helical" evidence="1">
    <location>
        <begin position="7"/>
        <end position="32"/>
    </location>
</feature>
<dbReference type="KEGG" id="apal:BN85408320"/>
<keyword evidence="1" id="KW-0812">Transmembrane</keyword>
<evidence type="ECO:0000256" key="1">
    <source>
        <dbReference type="SAM" id="Phobius"/>
    </source>
</evidence>
<reference evidence="3 4" key="1">
    <citation type="journal article" date="2013" name="J. Mol. Microbiol. Biotechnol.">
        <title>Analysis of the Complete Genomes of Acholeplasma brassicae , A. palmae and A. laidlawii and Their Comparison to the Obligate Parasites from ' Candidatus Phytoplasma'.</title>
        <authorList>
            <person name="Kube M."/>
            <person name="Siewert C."/>
            <person name="Migdoll A.M."/>
            <person name="Duduk B."/>
            <person name="Holz S."/>
            <person name="Rabus R."/>
            <person name="Seemuller E."/>
            <person name="Mitrovic J."/>
            <person name="Muller I."/>
            <person name="Buttner C."/>
            <person name="Reinhardt R."/>
        </authorList>
    </citation>
    <scope>NUCLEOTIDE SEQUENCE [LARGE SCALE GENOMIC DNA]</scope>
    <source>
        <strain evidence="3 4">J233</strain>
    </source>
</reference>
<dbReference type="SMART" id="SM00460">
    <property type="entry name" value="TGc"/>
    <property type="match status" value="1"/>
</dbReference>
<dbReference type="InterPro" id="IPR002931">
    <property type="entry name" value="Transglutaminase-like"/>
</dbReference>
<dbReference type="AlphaFoldDB" id="U4KKT9"/>
<dbReference type="OrthoDB" id="9804872at2"/>
<accession>U4KKT9</accession>
<dbReference type="PANTHER" id="PTHR42736">
    <property type="entry name" value="PROTEIN-GLUTAMINE GAMMA-GLUTAMYLTRANSFERASE"/>
    <property type="match status" value="1"/>
</dbReference>